<dbReference type="RefSeq" id="WP_056746237.1">
    <property type="nucleotide sequence ID" value="NZ_VJWE01000016.1"/>
</dbReference>
<sequence length="223" mass="23932">MRHPTLQRHQQPLPTALSALMMVLALLPLQGCKRSDMVTEWPPASPSPVAYLEDGVITSRVRAALILSPVVNSYNIRVESHQGVVLLSGMAADPTQIDLAVFVAQTVSGVKSVDSFMFSNGTAPALAVRQGHTPDLQALRAKRLLAPVPSQLYQERHAPTGADEHSAPASAVHADSPLPPPIPAPESPNVMQPQGMPRANRWVTIAHSVLGIRSIQDDLQIKP</sequence>
<dbReference type="InterPro" id="IPR007055">
    <property type="entry name" value="BON_dom"/>
</dbReference>
<dbReference type="GeneID" id="51112951"/>
<dbReference type="PANTHER" id="PTHR34606:SF16">
    <property type="entry name" value="BON DOMAIN-CONTAINING PROTEIN"/>
    <property type="match status" value="1"/>
</dbReference>
<dbReference type="PROSITE" id="PS50914">
    <property type="entry name" value="BON"/>
    <property type="match status" value="1"/>
</dbReference>
<proteinExistence type="predicted"/>
<dbReference type="AlphaFoldDB" id="A0A561XFJ8"/>
<evidence type="ECO:0000259" key="2">
    <source>
        <dbReference type="PROSITE" id="PS50914"/>
    </source>
</evidence>
<feature type="compositionally biased region" description="Pro residues" evidence="1">
    <location>
        <begin position="177"/>
        <end position="186"/>
    </location>
</feature>
<dbReference type="EMBL" id="VJWE01000016">
    <property type="protein sequence ID" value="TWG34891.1"/>
    <property type="molecule type" value="Genomic_DNA"/>
</dbReference>
<evidence type="ECO:0000313" key="3">
    <source>
        <dbReference type="EMBL" id="TWG34891.1"/>
    </source>
</evidence>
<accession>A0A561XFJ8</accession>
<dbReference type="InterPro" id="IPR051686">
    <property type="entry name" value="Lipoprotein_DolP"/>
</dbReference>
<feature type="compositionally biased region" description="Basic and acidic residues" evidence="1">
    <location>
        <begin position="157"/>
        <end position="166"/>
    </location>
</feature>
<dbReference type="Pfam" id="PF04972">
    <property type="entry name" value="BON"/>
    <property type="match status" value="1"/>
</dbReference>
<name>A0A561XFJ8_ACIDE</name>
<reference evidence="3 4" key="1">
    <citation type="journal article" date="2015" name="Stand. Genomic Sci.">
        <title>Genomic Encyclopedia of Bacterial and Archaeal Type Strains, Phase III: the genomes of soil and plant-associated and newly described type strains.</title>
        <authorList>
            <person name="Whitman W.B."/>
            <person name="Woyke T."/>
            <person name="Klenk H.P."/>
            <person name="Zhou Y."/>
            <person name="Lilburn T.G."/>
            <person name="Beck B.J."/>
            <person name="De Vos P."/>
            <person name="Vandamme P."/>
            <person name="Eisen J.A."/>
            <person name="Garrity G."/>
            <person name="Hugenholtz P."/>
            <person name="Kyrpides N.C."/>
        </authorList>
    </citation>
    <scope>NUCLEOTIDE SEQUENCE [LARGE SCALE GENOMIC DNA]</scope>
    <source>
        <strain evidence="3 4">DSM 64</strain>
    </source>
</reference>
<dbReference type="Gene3D" id="3.30.1340.30">
    <property type="match status" value="1"/>
</dbReference>
<feature type="domain" description="BON" evidence="2">
    <location>
        <begin position="53"/>
        <end position="121"/>
    </location>
</feature>
<dbReference type="Proteomes" id="UP000321485">
    <property type="component" value="Unassembled WGS sequence"/>
</dbReference>
<organism evidence="3 4">
    <name type="scientific">Acidovorax delafieldii</name>
    <name type="common">Pseudomonas delafieldii</name>
    <dbReference type="NCBI Taxonomy" id="47920"/>
    <lineage>
        <taxon>Bacteria</taxon>
        <taxon>Pseudomonadati</taxon>
        <taxon>Pseudomonadota</taxon>
        <taxon>Betaproteobacteria</taxon>
        <taxon>Burkholderiales</taxon>
        <taxon>Comamonadaceae</taxon>
        <taxon>Acidovorax</taxon>
    </lineage>
</organism>
<gene>
    <name evidence="3" type="ORF">ATF69_3908</name>
</gene>
<comment type="caution">
    <text evidence="3">The sequence shown here is derived from an EMBL/GenBank/DDBJ whole genome shotgun (WGS) entry which is preliminary data.</text>
</comment>
<dbReference type="PANTHER" id="PTHR34606">
    <property type="entry name" value="BON DOMAIN-CONTAINING PROTEIN"/>
    <property type="match status" value="1"/>
</dbReference>
<evidence type="ECO:0000256" key="1">
    <source>
        <dbReference type="SAM" id="MobiDB-lite"/>
    </source>
</evidence>
<evidence type="ECO:0000313" key="4">
    <source>
        <dbReference type="Proteomes" id="UP000321485"/>
    </source>
</evidence>
<protein>
    <submittedName>
        <fullName evidence="3">BON domain-containing protein</fullName>
    </submittedName>
</protein>
<feature type="region of interest" description="Disordered" evidence="1">
    <location>
        <begin position="157"/>
        <end position="194"/>
    </location>
</feature>